<evidence type="ECO:0000259" key="1">
    <source>
        <dbReference type="Pfam" id="PF00266"/>
    </source>
</evidence>
<dbReference type="InterPro" id="IPR000192">
    <property type="entry name" value="Aminotrans_V_dom"/>
</dbReference>
<comment type="caution">
    <text evidence="2">The sequence shown here is derived from an EMBL/GenBank/DDBJ whole genome shotgun (WGS) entry which is preliminary data.</text>
</comment>
<gene>
    <name evidence="2" type="ORF">EYC80_006160</name>
</gene>
<dbReference type="PANTHER" id="PTHR14237">
    <property type="entry name" value="MOLYBDOPTERIN COFACTOR SULFURASE MOSC"/>
    <property type="match status" value="1"/>
</dbReference>
<dbReference type="Gene3D" id="3.40.640.10">
    <property type="entry name" value="Type I PLP-dependent aspartate aminotransferase-like (Major domain)"/>
    <property type="match status" value="1"/>
</dbReference>
<dbReference type="GO" id="GO:0008265">
    <property type="term" value="F:molybdenum cofactor sulfurtransferase activity"/>
    <property type="evidence" value="ECO:0007669"/>
    <property type="project" value="TreeGrafter"/>
</dbReference>
<dbReference type="PANTHER" id="PTHR14237:SF80">
    <property type="entry name" value="MOLYBDENUM COFACTOR SULFURASE"/>
    <property type="match status" value="1"/>
</dbReference>
<keyword evidence="3" id="KW-1185">Reference proteome</keyword>
<evidence type="ECO:0000313" key="3">
    <source>
        <dbReference type="Proteomes" id="UP000326757"/>
    </source>
</evidence>
<dbReference type="Pfam" id="PF00266">
    <property type="entry name" value="Aminotran_5"/>
    <property type="match status" value="1"/>
</dbReference>
<proteinExistence type="predicted"/>
<protein>
    <recommendedName>
        <fullName evidence="1">Aminotransferase class V domain-containing protein</fullName>
    </recommendedName>
</protein>
<reference evidence="2 3" key="1">
    <citation type="submission" date="2019-06" db="EMBL/GenBank/DDBJ databases">
        <title>Genome Sequence of the Brown Rot Fungal Pathogen Monilinia laxa.</title>
        <authorList>
            <person name="De Miccolis Angelini R.M."/>
            <person name="Landi L."/>
            <person name="Abate D."/>
            <person name="Pollastro S."/>
            <person name="Romanazzi G."/>
            <person name="Faretra F."/>
        </authorList>
    </citation>
    <scope>NUCLEOTIDE SEQUENCE [LARGE SCALE GENOMIC DNA]</scope>
    <source>
        <strain evidence="2 3">Mlax316</strain>
    </source>
</reference>
<dbReference type="GO" id="GO:0043545">
    <property type="term" value="P:molybdopterin cofactor metabolic process"/>
    <property type="evidence" value="ECO:0007669"/>
    <property type="project" value="TreeGrafter"/>
</dbReference>
<dbReference type="InterPro" id="IPR015424">
    <property type="entry name" value="PyrdxlP-dep_Trfase"/>
</dbReference>
<organism evidence="2 3">
    <name type="scientific">Monilinia laxa</name>
    <name type="common">Brown rot fungus</name>
    <name type="synonym">Sclerotinia laxa</name>
    <dbReference type="NCBI Taxonomy" id="61186"/>
    <lineage>
        <taxon>Eukaryota</taxon>
        <taxon>Fungi</taxon>
        <taxon>Dikarya</taxon>
        <taxon>Ascomycota</taxon>
        <taxon>Pezizomycotina</taxon>
        <taxon>Leotiomycetes</taxon>
        <taxon>Helotiales</taxon>
        <taxon>Sclerotiniaceae</taxon>
        <taxon>Monilinia</taxon>
    </lineage>
</organism>
<feature type="domain" description="Aminotransferase class V" evidence="1">
    <location>
        <begin position="27"/>
        <end position="109"/>
    </location>
</feature>
<evidence type="ECO:0000313" key="2">
    <source>
        <dbReference type="EMBL" id="KAB8302816.1"/>
    </source>
</evidence>
<dbReference type="AlphaFoldDB" id="A0A5N6KGB6"/>
<dbReference type="SUPFAM" id="SSF53383">
    <property type="entry name" value="PLP-dependent transferases"/>
    <property type="match status" value="1"/>
</dbReference>
<dbReference type="InterPro" id="IPR015421">
    <property type="entry name" value="PyrdxlP-dep_Trfase_major"/>
</dbReference>
<accession>A0A5N6KGB6</accession>
<name>A0A5N6KGB6_MONLA</name>
<sequence>MNEHNMEYNKVVEGFRKNEYPMLKDAVYLDHAGTTLYSKSLMERYMMDMMSNLYGNPHSASTSSQLSTSRVENARLSVLRFFNADPADFDVVFVANATAGIKLVMDAFRGQPNGFLYGYHQDSHTSLVGAREDAVSNRCLDDVAVEHQSVRIPSTIELRWSKVTIIMARKGTRS</sequence>
<dbReference type="Proteomes" id="UP000326757">
    <property type="component" value="Unassembled WGS sequence"/>
</dbReference>
<dbReference type="OrthoDB" id="10264306at2759"/>
<dbReference type="EMBL" id="VIGI01000003">
    <property type="protein sequence ID" value="KAB8302816.1"/>
    <property type="molecule type" value="Genomic_DNA"/>
</dbReference>